<feature type="compositionally biased region" description="Low complexity" evidence="2">
    <location>
        <begin position="104"/>
        <end position="127"/>
    </location>
</feature>
<protein>
    <recommendedName>
        <fullName evidence="3">Glabrous enhancer-binding protein-like DBD domain-containing protein</fullName>
    </recommendedName>
</protein>
<dbReference type="AlphaFoldDB" id="A0A811NAY8"/>
<proteinExistence type="inferred from homology"/>
<dbReference type="Pfam" id="PF04504">
    <property type="entry name" value="GeBP-like_DBD"/>
    <property type="match status" value="1"/>
</dbReference>
<evidence type="ECO:0000256" key="2">
    <source>
        <dbReference type="SAM" id="MobiDB-lite"/>
    </source>
</evidence>
<dbReference type="EMBL" id="CAJGYO010000003">
    <property type="protein sequence ID" value="CAD6219002.1"/>
    <property type="molecule type" value="Genomic_DNA"/>
</dbReference>
<feature type="compositionally biased region" description="Low complexity" evidence="2">
    <location>
        <begin position="7"/>
        <end position="17"/>
    </location>
</feature>
<feature type="compositionally biased region" description="Low complexity" evidence="2">
    <location>
        <begin position="60"/>
        <end position="70"/>
    </location>
</feature>
<feature type="compositionally biased region" description="Gly residues" evidence="2">
    <location>
        <begin position="294"/>
        <end position="311"/>
    </location>
</feature>
<dbReference type="PANTHER" id="PTHR31662:SF33">
    <property type="entry name" value="DNA-BINDING STOREKEEPER PROTEIN TRANSCRIPTIONAL REGULATOR-LIKE PROTEIN"/>
    <property type="match status" value="1"/>
</dbReference>
<feature type="compositionally biased region" description="Basic residues" evidence="2">
    <location>
        <begin position="90"/>
        <end position="101"/>
    </location>
</feature>
<keyword evidence="5" id="KW-1185">Reference proteome</keyword>
<dbReference type="OrthoDB" id="661680at2759"/>
<gene>
    <name evidence="4" type="ORF">NCGR_LOCUS12811</name>
</gene>
<evidence type="ECO:0000313" key="5">
    <source>
        <dbReference type="Proteomes" id="UP000604825"/>
    </source>
</evidence>
<name>A0A811NAY8_9POAL</name>
<feature type="compositionally biased region" description="Low complexity" evidence="2">
    <location>
        <begin position="80"/>
        <end position="89"/>
    </location>
</feature>
<feature type="compositionally biased region" description="Acidic residues" evidence="2">
    <location>
        <begin position="312"/>
        <end position="327"/>
    </location>
</feature>
<dbReference type="InterPro" id="IPR007592">
    <property type="entry name" value="GEBP"/>
</dbReference>
<feature type="region of interest" description="Disordered" evidence="2">
    <location>
        <begin position="293"/>
        <end position="340"/>
    </location>
</feature>
<evidence type="ECO:0000259" key="3">
    <source>
        <dbReference type="Pfam" id="PF04504"/>
    </source>
</evidence>
<dbReference type="GO" id="GO:0005634">
    <property type="term" value="C:nucleus"/>
    <property type="evidence" value="ECO:0007669"/>
    <property type="project" value="TreeGrafter"/>
</dbReference>
<comment type="caution">
    <text evidence="4">The sequence shown here is derived from an EMBL/GenBank/DDBJ whole genome shotgun (WGS) entry which is preliminary data.</text>
</comment>
<organism evidence="4 5">
    <name type="scientific">Miscanthus lutarioriparius</name>
    <dbReference type="NCBI Taxonomy" id="422564"/>
    <lineage>
        <taxon>Eukaryota</taxon>
        <taxon>Viridiplantae</taxon>
        <taxon>Streptophyta</taxon>
        <taxon>Embryophyta</taxon>
        <taxon>Tracheophyta</taxon>
        <taxon>Spermatophyta</taxon>
        <taxon>Magnoliopsida</taxon>
        <taxon>Liliopsida</taxon>
        <taxon>Poales</taxon>
        <taxon>Poaceae</taxon>
        <taxon>PACMAD clade</taxon>
        <taxon>Panicoideae</taxon>
        <taxon>Andropogonodae</taxon>
        <taxon>Andropogoneae</taxon>
        <taxon>Saccharinae</taxon>
        <taxon>Miscanthus</taxon>
    </lineage>
</organism>
<evidence type="ECO:0000256" key="1">
    <source>
        <dbReference type="ARBA" id="ARBA00010820"/>
    </source>
</evidence>
<evidence type="ECO:0000313" key="4">
    <source>
        <dbReference type="EMBL" id="CAD6219002.1"/>
    </source>
</evidence>
<dbReference type="GO" id="GO:0006355">
    <property type="term" value="P:regulation of DNA-templated transcription"/>
    <property type="evidence" value="ECO:0007669"/>
    <property type="project" value="InterPro"/>
</dbReference>
<feature type="compositionally biased region" description="Pro residues" evidence="2">
    <location>
        <begin position="31"/>
        <end position="43"/>
    </location>
</feature>
<dbReference type="Proteomes" id="UP000604825">
    <property type="component" value="Unassembled WGS sequence"/>
</dbReference>
<dbReference type="InterPro" id="IPR053932">
    <property type="entry name" value="GeBP-like_DBD"/>
</dbReference>
<feature type="region of interest" description="Disordered" evidence="2">
    <location>
        <begin position="1"/>
        <end position="188"/>
    </location>
</feature>
<dbReference type="PANTHER" id="PTHR31662">
    <property type="entry name" value="BNAANNG10740D PROTEIN-RELATED"/>
    <property type="match status" value="1"/>
</dbReference>
<feature type="domain" description="Glabrous enhancer-binding protein-like DBD" evidence="3">
    <location>
        <begin position="196"/>
        <end position="291"/>
    </location>
</feature>
<sequence>MAPKRPAAAASGSASETSDAEADAGHHQPSSPSPSKPPPPNPNPKSAAAGPTSVAEDSTAAGSDSEAAYDSDADHRPAPRKAAAALSPSRKPRSPRPRSRSRSPDAASYSDVAASDADADPAAGDGADSADDDNASPLALRPPRPSRAEAAAIKPLSSRPMDPPRRSMVPSFSEPRSKRPRSVAVPSSVEQLKRPTRLWSLRDEIVILRGLATYRAKRGVLPGSMYDISKLHGHIQSELSVKVTPTQLSDKVRRLKQKYNLLSSRGKNGRDPDLPTQHEQSVYEIGKKVWGASANGGGSTAGDGYEIGGGGDDSEEEHEIAESDDDVESGRDERPSKNRRVMPIAMANGNGAGFGAVNANSRGKFDIEKGKDAYPYLWETVEDLSKEHPNGVAFKKAFELIEGPKARGMEEKLRKFRLTEIRHQLRRMELMKETVKMVLDALEG</sequence>
<reference evidence="4" key="1">
    <citation type="submission" date="2020-10" db="EMBL/GenBank/DDBJ databases">
        <authorList>
            <person name="Han B."/>
            <person name="Lu T."/>
            <person name="Zhao Q."/>
            <person name="Huang X."/>
            <person name="Zhao Y."/>
        </authorList>
    </citation>
    <scope>NUCLEOTIDE SEQUENCE</scope>
</reference>
<comment type="similarity">
    <text evidence="1">Belongs to the GeBP family.</text>
</comment>
<accession>A0A811NAY8</accession>